<sequence>MTTDHNARLLAEFEIKSLLVRERFYRDTCQWQNLRDSYHPDSSQTSIKITWFAGDIDGFVAGSKKMSAGGTNATHTICPIEIHLNDERAVSVSTGSISIRFLHEDAEYDCISYTRFVSRLQRIGSEWKMLTLEAIYERDTITPVIPSTSAAIFALEGARPSYRCISWCLQRTGCQIDHELPGQDRPDLVAGMMEDASVWLGKEE</sequence>
<protein>
    <recommendedName>
        <fullName evidence="1">SnoaL-like domain-containing protein</fullName>
    </recommendedName>
</protein>
<dbReference type="EMBL" id="JAPQKH010000001">
    <property type="protein sequence ID" value="KAJ5115786.1"/>
    <property type="molecule type" value="Genomic_DNA"/>
</dbReference>
<dbReference type="OrthoDB" id="3724021at2759"/>
<reference evidence="2" key="1">
    <citation type="submission" date="2022-11" db="EMBL/GenBank/DDBJ databases">
        <authorList>
            <person name="Petersen C."/>
        </authorList>
    </citation>
    <scope>NUCLEOTIDE SEQUENCE</scope>
    <source>
        <strain evidence="2">IBT 30069</strain>
    </source>
</reference>
<dbReference type="Gene3D" id="3.10.450.50">
    <property type="match status" value="1"/>
</dbReference>
<evidence type="ECO:0000313" key="3">
    <source>
        <dbReference type="Proteomes" id="UP001149165"/>
    </source>
</evidence>
<keyword evidence="3" id="KW-1185">Reference proteome</keyword>
<accession>A0A9W9KS07</accession>
<gene>
    <name evidence="2" type="ORF">N7456_000134</name>
</gene>
<dbReference type="Proteomes" id="UP001149165">
    <property type="component" value="Unassembled WGS sequence"/>
</dbReference>
<name>A0A9W9KS07_9EURO</name>
<dbReference type="SUPFAM" id="SSF54427">
    <property type="entry name" value="NTF2-like"/>
    <property type="match status" value="1"/>
</dbReference>
<dbReference type="AlphaFoldDB" id="A0A9W9KS07"/>
<dbReference type="InterPro" id="IPR032710">
    <property type="entry name" value="NTF2-like_dom_sf"/>
</dbReference>
<organism evidence="2 3">
    <name type="scientific">Penicillium angulare</name>
    <dbReference type="NCBI Taxonomy" id="116970"/>
    <lineage>
        <taxon>Eukaryota</taxon>
        <taxon>Fungi</taxon>
        <taxon>Dikarya</taxon>
        <taxon>Ascomycota</taxon>
        <taxon>Pezizomycotina</taxon>
        <taxon>Eurotiomycetes</taxon>
        <taxon>Eurotiomycetidae</taxon>
        <taxon>Eurotiales</taxon>
        <taxon>Aspergillaceae</taxon>
        <taxon>Penicillium</taxon>
    </lineage>
</organism>
<feature type="domain" description="SnoaL-like" evidence="1">
    <location>
        <begin position="8"/>
        <end position="131"/>
    </location>
</feature>
<reference evidence="2" key="2">
    <citation type="journal article" date="2023" name="IMA Fungus">
        <title>Comparative genomic study of the Penicillium genus elucidates a diverse pangenome and 15 lateral gene transfer events.</title>
        <authorList>
            <person name="Petersen C."/>
            <person name="Sorensen T."/>
            <person name="Nielsen M.R."/>
            <person name="Sondergaard T.E."/>
            <person name="Sorensen J.L."/>
            <person name="Fitzpatrick D.A."/>
            <person name="Frisvad J.C."/>
            <person name="Nielsen K.L."/>
        </authorList>
    </citation>
    <scope>NUCLEOTIDE SEQUENCE</scope>
    <source>
        <strain evidence="2">IBT 30069</strain>
    </source>
</reference>
<dbReference type="InterPro" id="IPR037401">
    <property type="entry name" value="SnoaL-like"/>
</dbReference>
<dbReference type="Pfam" id="PF13577">
    <property type="entry name" value="SnoaL_4"/>
    <property type="match status" value="1"/>
</dbReference>
<proteinExistence type="predicted"/>
<evidence type="ECO:0000313" key="2">
    <source>
        <dbReference type="EMBL" id="KAJ5115786.1"/>
    </source>
</evidence>
<evidence type="ECO:0000259" key="1">
    <source>
        <dbReference type="Pfam" id="PF13577"/>
    </source>
</evidence>
<comment type="caution">
    <text evidence="2">The sequence shown here is derived from an EMBL/GenBank/DDBJ whole genome shotgun (WGS) entry which is preliminary data.</text>
</comment>